<gene>
    <name evidence="2" type="ORF">Rmf_19320</name>
</gene>
<accession>A0ABN6P2N9</accession>
<dbReference type="EMBL" id="AP025637">
    <property type="protein sequence ID" value="BDG72003.1"/>
    <property type="molecule type" value="Genomic_DNA"/>
</dbReference>
<organism evidence="2 3">
    <name type="scientific">Roseomonas fluvialis</name>
    <dbReference type="NCBI Taxonomy" id="1750527"/>
    <lineage>
        <taxon>Bacteria</taxon>
        <taxon>Pseudomonadati</taxon>
        <taxon>Pseudomonadota</taxon>
        <taxon>Alphaproteobacteria</taxon>
        <taxon>Acetobacterales</taxon>
        <taxon>Roseomonadaceae</taxon>
        <taxon>Roseomonas</taxon>
    </lineage>
</organism>
<protein>
    <recommendedName>
        <fullName evidence="1">Glycosyltransferase 61 catalytic domain-containing protein</fullName>
    </recommendedName>
</protein>
<keyword evidence="3" id="KW-1185">Reference proteome</keyword>
<reference evidence="2 3" key="1">
    <citation type="journal article" date="2016" name="Microbes Environ.">
        <title>Phylogenetically diverse aerobic anoxygenic phototrophic bacteria isolated from epilithic biofilms in Tama river, Japan.</title>
        <authorList>
            <person name="Hirose S."/>
            <person name="Matsuura K."/>
            <person name="Haruta S."/>
        </authorList>
    </citation>
    <scope>NUCLEOTIDE SEQUENCE [LARGE SCALE GENOMIC DNA]</scope>
    <source>
        <strain evidence="2 3">S08</strain>
    </source>
</reference>
<name>A0ABN6P2N9_9PROT</name>
<sequence length="307" mass="33521">MTVAAAADGLVGRRITVTALRKTANAGLARWQFRAADDHGEAVEAMLLRRSYARMEMGPAEPILQQVSEPAIYGGIIVDHYGHFLLETLNRVWAMRCCPDRRTVWHVTGPTVRPWQREIAALLGFDFDAGIRVTQATAFQDLVAPEPGFVIGVGCSPEQAEALGAFPARRPIPGRRIWVSRSLLPAHKGTLVGEDRLEAALQERGWLVFHPQLHGILTQLETMCDAEVIAGVEGSALHSLLLTRGLGAEVRILQRGRVLNPNYDIIARARGFRQSSTFAGLRRIAGSGATATQTIEDFDAVLDFVAS</sequence>
<dbReference type="InterPro" id="IPR049625">
    <property type="entry name" value="Glyco_transf_61_cat"/>
</dbReference>
<dbReference type="Proteomes" id="UP000831327">
    <property type="component" value="Chromosome"/>
</dbReference>
<evidence type="ECO:0000313" key="2">
    <source>
        <dbReference type="EMBL" id="BDG72003.1"/>
    </source>
</evidence>
<evidence type="ECO:0000259" key="1">
    <source>
        <dbReference type="Pfam" id="PF04577"/>
    </source>
</evidence>
<dbReference type="Pfam" id="PF04577">
    <property type="entry name" value="Glyco_transf_61"/>
    <property type="match status" value="1"/>
</dbReference>
<feature type="domain" description="Glycosyltransferase 61 catalytic" evidence="1">
    <location>
        <begin position="81"/>
        <end position="242"/>
    </location>
</feature>
<proteinExistence type="predicted"/>
<evidence type="ECO:0000313" key="3">
    <source>
        <dbReference type="Proteomes" id="UP000831327"/>
    </source>
</evidence>